<dbReference type="InterPro" id="IPR019734">
    <property type="entry name" value="TPR_rpt"/>
</dbReference>
<reference evidence="4" key="1">
    <citation type="submission" date="2021-03" db="EMBL/GenBank/DDBJ databases">
        <title>Acanthopleuribacteraceae sp. M133.</title>
        <authorList>
            <person name="Wang G."/>
        </authorList>
    </citation>
    <scope>NUCLEOTIDE SEQUENCE</scope>
    <source>
        <strain evidence="4">M133</strain>
    </source>
</reference>
<dbReference type="EMBL" id="CP071793">
    <property type="protein sequence ID" value="QTD48768.1"/>
    <property type="molecule type" value="Genomic_DNA"/>
</dbReference>
<name>A0A8A4TIZ7_SULCO</name>
<dbReference type="PANTHER" id="PTHR44858:SF1">
    <property type="entry name" value="UDP-N-ACETYLGLUCOSAMINE--PEPTIDE N-ACETYLGLUCOSAMINYLTRANSFERASE SPINDLY-RELATED"/>
    <property type="match status" value="1"/>
</dbReference>
<dbReference type="NCBIfam" id="NF047558">
    <property type="entry name" value="TPR_END_plus"/>
    <property type="match status" value="1"/>
</dbReference>
<dbReference type="SUPFAM" id="SSF48452">
    <property type="entry name" value="TPR-like"/>
    <property type="match status" value="2"/>
</dbReference>
<evidence type="ECO:0000256" key="1">
    <source>
        <dbReference type="ARBA" id="ARBA00022737"/>
    </source>
</evidence>
<dbReference type="Proteomes" id="UP000663929">
    <property type="component" value="Chromosome"/>
</dbReference>
<keyword evidence="1" id="KW-0677">Repeat</keyword>
<protein>
    <submittedName>
        <fullName evidence="4">Tetratricopeptide repeat protein</fullName>
    </submittedName>
</protein>
<dbReference type="PANTHER" id="PTHR44858">
    <property type="entry name" value="TETRATRICOPEPTIDE REPEAT PROTEIN 6"/>
    <property type="match status" value="1"/>
</dbReference>
<evidence type="ECO:0000313" key="5">
    <source>
        <dbReference type="Proteomes" id="UP000663929"/>
    </source>
</evidence>
<dbReference type="RefSeq" id="WP_237378419.1">
    <property type="nucleotide sequence ID" value="NZ_CP071793.1"/>
</dbReference>
<dbReference type="InterPro" id="IPR050498">
    <property type="entry name" value="Ycf3"/>
</dbReference>
<evidence type="ECO:0000256" key="2">
    <source>
        <dbReference type="ARBA" id="ARBA00022803"/>
    </source>
</evidence>
<dbReference type="Gene3D" id="1.25.40.10">
    <property type="entry name" value="Tetratricopeptide repeat domain"/>
    <property type="match status" value="3"/>
</dbReference>
<evidence type="ECO:0000256" key="3">
    <source>
        <dbReference type="PROSITE-ProRule" id="PRU00339"/>
    </source>
</evidence>
<gene>
    <name evidence="4" type="ORF">J3U87_24570</name>
</gene>
<dbReference type="SMART" id="SM00028">
    <property type="entry name" value="TPR"/>
    <property type="match status" value="6"/>
</dbReference>
<dbReference type="Pfam" id="PF13424">
    <property type="entry name" value="TPR_12"/>
    <property type="match status" value="1"/>
</dbReference>
<feature type="repeat" description="TPR" evidence="3">
    <location>
        <begin position="47"/>
        <end position="80"/>
    </location>
</feature>
<organism evidence="4 5">
    <name type="scientific">Sulfidibacter corallicola</name>
    <dbReference type="NCBI Taxonomy" id="2818388"/>
    <lineage>
        <taxon>Bacteria</taxon>
        <taxon>Pseudomonadati</taxon>
        <taxon>Acidobacteriota</taxon>
        <taxon>Holophagae</taxon>
        <taxon>Acanthopleuribacterales</taxon>
        <taxon>Acanthopleuribacteraceae</taxon>
        <taxon>Sulfidibacter</taxon>
    </lineage>
</organism>
<keyword evidence="2 3" id="KW-0802">TPR repeat</keyword>
<sequence>MSRTDSENDDQSPRGLAHHGEALFRAGRLPEALVFFDRALAAAPNYAWALAHRADLYREMKRFGEALDDFDRALSLERDYPWARAHRGAVLYHMRRYPAALADLDHVIEGAPDYVWALAYRPHIYIALKRYEAALADVDAFLALDKSLLPSWQGERGMILNYLGRFEESIAGCEDALADDPRDYIAVYTRAVALACGATASMAYVPACRDLLVRFEREGLGEPGLVAYRLGALAALEGDVDTAFSRLEQAISLHHEPIETARHDPAWRGCHDAPRYRELIAPAEVSF</sequence>
<dbReference type="PROSITE" id="PS50005">
    <property type="entry name" value="TPR"/>
    <property type="match status" value="2"/>
</dbReference>
<dbReference type="AlphaFoldDB" id="A0A8A4TIZ7"/>
<accession>A0A8A4TIZ7</accession>
<feature type="repeat" description="TPR" evidence="3">
    <location>
        <begin position="13"/>
        <end position="46"/>
    </location>
</feature>
<proteinExistence type="predicted"/>
<dbReference type="InterPro" id="IPR011990">
    <property type="entry name" value="TPR-like_helical_dom_sf"/>
</dbReference>
<keyword evidence="5" id="KW-1185">Reference proteome</keyword>
<dbReference type="KEGG" id="scor:J3U87_24570"/>
<evidence type="ECO:0000313" key="4">
    <source>
        <dbReference type="EMBL" id="QTD48768.1"/>
    </source>
</evidence>